<name>A0A1F5EK96_9BACT</name>
<evidence type="ECO:0000313" key="4">
    <source>
        <dbReference type="Proteomes" id="UP000176451"/>
    </source>
</evidence>
<dbReference type="EMBL" id="MEZV01000007">
    <property type="protein sequence ID" value="OGD67859.1"/>
    <property type="molecule type" value="Genomic_DNA"/>
</dbReference>
<reference evidence="3 4" key="1">
    <citation type="journal article" date="2016" name="Nat. Commun.">
        <title>Thousands of microbial genomes shed light on interconnected biogeochemical processes in an aquifer system.</title>
        <authorList>
            <person name="Anantharaman K."/>
            <person name="Brown C.T."/>
            <person name="Hug L.A."/>
            <person name="Sharon I."/>
            <person name="Castelle C.J."/>
            <person name="Probst A.J."/>
            <person name="Thomas B.C."/>
            <person name="Singh A."/>
            <person name="Wilkins M.J."/>
            <person name="Karaoz U."/>
            <person name="Brodie E.L."/>
            <person name="Williams K.H."/>
            <person name="Hubbard S.S."/>
            <person name="Banfield J.F."/>
        </authorList>
    </citation>
    <scope>NUCLEOTIDE SEQUENCE [LARGE SCALE GENOMIC DNA]</scope>
</reference>
<evidence type="ECO:0000313" key="3">
    <source>
        <dbReference type="EMBL" id="OGD67859.1"/>
    </source>
</evidence>
<dbReference type="Gene3D" id="3.40.50.300">
    <property type="entry name" value="P-loop containing nucleotide triphosphate hydrolases"/>
    <property type="match status" value="2"/>
</dbReference>
<feature type="region of interest" description="Disordered" evidence="1">
    <location>
        <begin position="428"/>
        <end position="450"/>
    </location>
</feature>
<comment type="caution">
    <text evidence="3">The sequence shown here is derived from an EMBL/GenBank/DDBJ whole genome shotgun (WGS) entry which is preliminary data.</text>
</comment>
<feature type="domain" description="Type IV secretion system coupling protein TraD DNA-binding" evidence="2">
    <location>
        <begin position="28"/>
        <end position="101"/>
    </location>
</feature>
<dbReference type="InterPro" id="IPR027417">
    <property type="entry name" value="P-loop_NTPase"/>
</dbReference>
<dbReference type="AlphaFoldDB" id="A0A1F5EK96"/>
<sequence length="450" mass="51257">MAPPTNLPEDGTIIGESVYRGERKMVRLKTEDRRRHIFMIGKTGVGKTTLFENMIKQDIAEGKGVCFIDPLGDAIEHILQMVPKERAEDVILFDPSDTERPTGLNLLEWKNPEEKDFLVAEWLEIFYKLFDPNKTGIVGPQFEHWGRNASLTVMSLPGGGTLIDIPRLFTDDGFRDKCLSHLKDPVVEAFWKQQMAKTADFHKSEMFNYFISKFGRFMTNDLMRNVIGQTKSAFNLRDVMDQGKILLVNLAKGKIGETNSYLLGMILVSKIQIGAFARADTPEEKRKDFYLYVDEFQNFTTDTFKTILSEARKYHLNLAITNQYIAQLTEPIRDAVIGNAGTLISYRIGAADAEFISKEFPGISDSDMTNLDKFNTYVKLLIDLTPSKPFSMRGIKPEVVGTKEVAEAIRQLSRLKYGRDKQSVEQEFRERVKSEETPESFDSVPRVREA</sequence>
<evidence type="ECO:0000256" key="1">
    <source>
        <dbReference type="SAM" id="MobiDB-lite"/>
    </source>
</evidence>
<gene>
    <name evidence="3" type="ORF">A3F08_01185</name>
</gene>
<proteinExistence type="predicted"/>
<organism evidence="3 4">
    <name type="scientific">Candidatus Berkelbacteria bacterium RIFCSPHIGHO2_12_FULL_36_9</name>
    <dbReference type="NCBI Taxonomy" id="1797469"/>
    <lineage>
        <taxon>Bacteria</taxon>
        <taxon>Candidatus Berkelbacteria</taxon>
    </lineage>
</organism>
<accession>A0A1F5EK96</accession>
<dbReference type="InterPro" id="IPR019476">
    <property type="entry name" value="T4SS_TraD_DNA-bd"/>
</dbReference>
<dbReference type="PANTHER" id="PTHR30121:SF6">
    <property type="entry name" value="SLR6007 PROTEIN"/>
    <property type="match status" value="1"/>
</dbReference>
<dbReference type="SUPFAM" id="SSF52540">
    <property type="entry name" value="P-loop containing nucleoside triphosphate hydrolases"/>
    <property type="match status" value="1"/>
</dbReference>
<dbReference type="InterPro" id="IPR051162">
    <property type="entry name" value="T4SS_component"/>
</dbReference>
<dbReference type="Proteomes" id="UP000176451">
    <property type="component" value="Unassembled WGS sequence"/>
</dbReference>
<protein>
    <recommendedName>
        <fullName evidence="2">Type IV secretion system coupling protein TraD DNA-binding domain-containing protein</fullName>
    </recommendedName>
</protein>
<dbReference type="Pfam" id="PF10412">
    <property type="entry name" value="TrwB_AAD_bind"/>
    <property type="match status" value="1"/>
</dbReference>
<dbReference type="PANTHER" id="PTHR30121">
    <property type="entry name" value="UNCHARACTERIZED PROTEIN YJGR-RELATED"/>
    <property type="match status" value="1"/>
</dbReference>
<evidence type="ECO:0000259" key="2">
    <source>
        <dbReference type="Pfam" id="PF10412"/>
    </source>
</evidence>